<reference evidence="2" key="1">
    <citation type="journal article" date="2019" name="bioRxiv">
        <title>Genomics, evolutionary history and diagnostics of the Alternaria alternata species group including apple and Asian pear pathotypes.</title>
        <authorList>
            <person name="Armitage A.D."/>
            <person name="Cockerton H.M."/>
            <person name="Sreenivasaprasad S."/>
            <person name="Woodhall J.W."/>
            <person name="Lane C.R."/>
            <person name="Harrison R.J."/>
            <person name="Clarkson J.P."/>
        </authorList>
    </citation>
    <scope>NUCLEOTIDE SEQUENCE [LARGE SCALE GENOMIC DNA]</scope>
    <source>
        <strain evidence="2">FERA 635</strain>
    </source>
</reference>
<sequence>MVPSILHLDPITTIPSIELTVQTYHHTSLTTTFFADLEAIAMPVTVRPASHPARRLVPKAVNSAEELFKASCPREAARCKRMIRPPTTDFTRLNIIPSSNGLVMAAYEAYSHHHHLKIRPEDVWFTILTQITFYINAHAEELRSSFVSHAGKEELVVIDSGSIETFDAGKLAIWLTEAMDQYLVDPGLHDWIMPSFTTTTRTDTETAAIIMMGAMQKYFSYRMSLTCGIPSVTLLGEKADWVDLRQRLNKLPEFGKEPRQFAALLCPILDYFIATFEDAVNHRVVDFWTKIADKESNSSGPSYLSGWITAFCFWNGEGRMLHRATRDACDLDGTLYHRVDIEDIPSAHMSVPVVVDDGAREYKTRMVAGLVGMAASSSGEKLDTSQGHKAWVKKAVFGSSEFVDIAPVVGDDTGLDSLQPVAGWFMYELKDPGRPGVFGSWA</sequence>
<dbReference type="Pfam" id="PF14388">
    <property type="entry name" value="DUF4419"/>
    <property type="match status" value="1"/>
</dbReference>
<gene>
    <name evidence="1" type="ORF">AA0119_g12123</name>
</gene>
<keyword evidence="2" id="KW-1185">Reference proteome</keyword>
<dbReference type="EMBL" id="PDXF01000107">
    <property type="protein sequence ID" value="RYN88136.1"/>
    <property type="molecule type" value="Genomic_DNA"/>
</dbReference>
<dbReference type="Proteomes" id="UP000293195">
    <property type="component" value="Unassembled WGS sequence"/>
</dbReference>
<evidence type="ECO:0000313" key="2">
    <source>
        <dbReference type="Proteomes" id="UP000293195"/>
    </source>
</evidence>
<protein>
    <recommendedName>
        <fullName evidence="3">DUF4419 domain-containing protein</fullName>
    </recommendedName>
</protein>
<dbReference type="InterPro" id="IPR025533">
    <property type="entry name" value="DUF4419"/>
</dbReference>
<dbReference type="PANTHER" id="PTHR31252">
    <property type="entry name" value="DUF4419 DOMAIN-CONTAINING PROTEIN"/>
    <property type="match status" value="1"/>
</dbReference>
<comment type="caution">
    <text evidence="1">The sequence shown here is derived from an EMBL/GenBank/DDBJ whole genome shotgun (WGS) entry which is preliminary data.</text>
</comment>
<evidence type="ECO:0008006" key="3">
    <source>
        <dbReference type="Google" id="ProtNLM"/>
    </source>
</evidence>
<accession>A0ABY0FUJ5</accession>
<organism evidence="1 2">
    <name type="scientific">Alternaria tenuissima</name>
    <dbReference type="NCBI Taxonomy" id="119927"/>
    <lineage>
        <taxon>Eukaryota</taxon>
        <taxon>Fungi</taxon>
        <taxon>Dikarya</taxon>
        <taxon>Ascomycota</taxon>
        <taxon>Pezizomycotina</taxon>
        <taxon>Dothideomycetes</taxon>
        <taxon>Pleosporomycetidae</taxon>
        <taxon>Pleosporales</taxon>
        <taxon>Pleosporineae</taxon>
        <taxon>Pleosporaceae</taxon>
        <taxon>Alternaria</taxon>
        <taxon>Alternaria sect. Alternaria</taxon>
        <taxon>Alternaria alternata complex</taxon>
    </lineage>
</organism>
<dbReference type="PANTHER" id="PTHR31252:SF11">
    <property type="entry name" value="DUF4419 DOMAIN-CONTAINING PROTEIN"/>
    <property type="match status" value="1"/>
</dbReference>
<evidence type="ECO:0000313" key="1">
    <source>
        <dbReference type="EMBL" id="RYN88136.1"/>
    </source>
</evidence>
<name>A0ABY0FUJ5_9PLEO</name>
<proteinExistence type="predicted"/>